<keyword evidence="2" id="KW-0418">Kinase</keyword>
<proteinExistence type="predicted"/>
<evidence type="ECO:0000313" key="1">
    <source>
        <dbReference type="Proteomes" id="UP000000437"/>
    </source>
</evidence>
<dbReference type="RefSeq" id="XP_073806700.1">
    <property type="nucleotide sequence ID" value="XM_073950599.1"/>
</dbReference>
<keyword evidence="1" id="KW-1185">Reference proteome</keyword>
<organism evidence="1 2">
    <name type="scientific">Danio rerio</name>
    <name type="common">Zebrafish</name>
    <name type="synonym">Brachydanio rerio</name>
    <dbReference type="NCBI Taxonomy" id="7955"/>
    <lineage>
        <taxon>Eukaryota</taxon>
        <taxon>Metazoa</taxon>
        <taxon>Chordata</taxon>
        <taxon>Craniata</taxon>
        <taxon>Vertebrata</taxon>
        <taxon>Euteleostomi</taxon>
        <taxon>Actinopterygii</taxon>
        <taxon>Neopterygii</taxon>
        <taxon>Teleostei</taxon>
        <taxon>Ostariophysi</taxon>
        <taxon>Cypriniformes</taxon>
        <taxon>Danionidae</taxon>
        <taxon>Danioninae</taxon>
        <taxon>Danio</taxon>
    </lineage>
</organism>
<protein>
    <submittedName>
        <fullName evidence="2">Calcium/calmodulin-dependent protein kinase (CaM kinase) II beta 1 isoform X10</fullName>
    </submittedName>
</protein>
<evidence type="ECO:0000313" key="2">
    <source>
        <dbReference type="RefSeq" id="XP_073806700.1"/>
    </source>
</evidence>
<gene>
    <name evidence="2" type="primary">camk2b1</name>
    <name evidence="2" type="synonym">camk2b</name>
    <name evidence="2" type="synonym">CAMK2Gb</name>
    <name evidence="2" type="synonym">fj90d04</name>
    <name evidence="2" type="synonym">si:dkey-174n20.2</name>
    <name evidence="2" type="synonym">wu:fj90d04</name>
    <name evidence="2" type="synonym">zgc:165373</name>
</gene>
<accession>A0AC58JJP5</accession>
<dbReference type="Proteomes" id="UP000000437">
    <property type="component" value="Chromosome 5"/>
</dbReference>
<name>A0AC58JJP5_DANRE</name>
<reference evidence="2" key="1">
    <citation type="submission" date="2025-08" db="UniProtKB">
        <authorList>
            <consortium name="RefSeq"/>
        </authorList>
    </citation>
    <scope>IDENTIFICATION</scope>
    <source>
        <strain evidence="2">Tuebingen</strain>
        <tissue evidence="2">Fibroblasts and whole tissue</tissue>
    </source>
</reference>
<keyword evidence="2" id="KW-0808">Transferase</keyword>
<sequence length="666" mass="72968">MATTTCTRFTDEYQLYEELGKGAFSVVRRCVKLSTGQEYAAKIINTKKLSARDHQKLEREARICRLLKHPNIVRLHDSISEEGFHYLLFDLVTGGELFEDIVAREYYSEADASHCIHQILDSVHHIHQHDIVHRDLKPENLLLASKCKNAAVKLADFGLAIEVQGDQQAWFGFAGTPGYLSPEVLRKEAYGKPVDIWACGVILYILLVGYPPFWDEDQHKLYQQIKAGAYDFPSPEWDTVTPEAKNLINQMLTINPAKRITAQEALKHPWVCQRSTVASMMHRQETVECLKKFNARRKLKGAILTTMLVSRNFSVGSRQTTAPASVTAAAAAVAAAAGTTAGLVEQAKTLLNKKADVKPQTNSTKNSIVTSPKGNLPSPALESSDSSNATVEDEEMKGKVVDNSSVQSNPSAPQPDPTHTPQGPAPAVFTATKFTDLLGVVRRGSVPTSDAEGGTTTTPAVVAAPSTPQTPSIPTQMSRLTDLVSSVRRPTVPQTDSEPSAASRALSPPVSVPSHPSPSPAQVSSSPLPSAHSRKQEIIKITEQLIEAINNGDFEAYAKICDPGLTCFEPEALGNLVEGMDFHRFYFENLLSKNSKPIHTTILNPHVHLIGEEAACIAYIRLTQYVDGQGRPRSSQSEETRVWHRRDSKWQNVHFHCSGAPAAPLQ</sequence>